<accession>A0A1G2MFW1</accession>
<evidence type="ECO:0000313" key="2">
    <source>
        <dbReference type="Proteomes" id="UP000176493"/>
    </source>
</evidence>
<gene>
    <name evidence="1" type="ORF">A2W52_02985</name>
</gene>
<sequence>MAQCYRNFCGKSISQNYLFRNLANIFNLCSKFGISNDPPELPALRAGMNGGTYDMKRVMTRTDLEAKDGIEF</sequence>
<reference evidence="1 2" key="1">
    <citation type="journal article" date="2016" name="Nat. Commun.">
        <title>Thousands of microbial genomes shed light on interconnected biogeochemical processes in an aquifer system.</title>
        <authorList>
            <person name="Anantharaman K."/>
            <person name="Brown C.T."/>
            <person name="Hug L.A."/>
            <person name="Sharon I."/>
            <person name="Castelle C.J."/>
            <person name="Probst A.J."/>
            <person name="Thomas B.C."/>
            <person name="Singh A."/>
            <person name="Wilkins M.J."/>
            <person name="Karaoz U."/>
            <person name="Brodie E.L."/>
            <person name="Williams K.H."/>
            <person name="Hubbard S.S."/>
            <person name="Banfield J.F."/>
        </authorList>
    </citation>
    <scope>NUCLEOTIDE SEQUENCE [LARGE SCALE GENOMIC DNA]</scope>
</reference>
<proteinExistence type="predicted"/>
<name>A0A1G2MFW1_9BACT</name>
<dbReference type="EMBL" id="MHRJ01000020">
    <property type="protein sequence ID" value="OHA22767.1"/>
    <property type="molecule type" value="Genomic_DNA"/>
</dbReference>
<dbReference type="AlphaFoldDB" id="A0A1G2MFW1"/>
<dbReference type="Proteomes" id="UP000176493">
    <property type="component" value="Unassembled WGS sequence"/>
</dbReference>
<protein>
    <submittedName>
        <fullName evidence="1">Uncharacterized protein</fullName>
    </submittedName>
</protein>
<organism evidence="1 2">
    <name type="scientific">Candidatus Taylorbacteria bacterium RIFCSPHIGHO2_02_49_25</name>
    <dbReference type="NCBI Taxonomy" id="1802305"/>
    <lineage>
        <taxon>Bacteria</taxon>
        <taxon>Candidatus Tayloriibacteriota</taxon>
    </lineage>
</organism>
<evidence type="ECO:0000313" key="1">
    <source>
        <dbReference type="EMBL" id="OHA22767.1"/>
    </source>
</evidence>
<comment type="caution">
    <text evidence="1">The sequence shown here is derived from an EMBL/GenBank/DDBJ whole genome shotgun (WGS) entry which is preliminary data.</text>
</comment>